<evidence type="ECO:0000313" key="3">
    <source>
        <dbReference type="Proteomes" id="UP001500622"/>
    </source>
</evidence>
<evidence type="ECO:0000313" key="2">
    <source>
        <dbReference type="EMBL" id="GAA4430430.1"/>
    </source>
</evidence>
<protein>
    <recommendedName>
        <fullName evidence="1">STAS domain-containing protein</fullName>
    </recommendedName>
</protein>
<accession>A0ABP8LKF0</accession>
<dbReference type="InterPro" id="IPR036513">
    <property type="entry name" value="STAS_dom_sf"/>
</dbReference>
<sequence>MDDVMVSDVTFPRSSEDGAAGEVMLRSTDGRVRLVLTGEIDASLAPRLSSATAEALARELPIDIHTRSVTFMDSSALTYLARMASTYQPRRLTFVDPSDVVLFLLDVTKVGDVVEVVERDRGMAGQ</sequence>
<dbReference type="CDD" id="cd07043">
    <property type="entry name" value="STAS_anti-anti-sigma_factors"/>
    <property type="match status" value="1"/>
</dbReference>
<gene>
    <name evidence="2" type="ORF">GCM10023169_33860</name>
</gene>
<feature type="domain" description="STAS" evidence="1">
    <location>
        <begin position="21"/>
        <end position="119"/>
    </location>
</feature>
<keyword evidence="3" id="KW-1185">Reference proteome</keyword>
<dbReference type="InterPro" id="IPR002645">
    <property type="entry name" value="STAS_dom"/>
</dbReference>
<evidence type="ECO:0000259" key="1">
    <source>
        <dbReference type="PROSITE" id="PS50801"/>
    </source>
</evidence>
<comment type="caution">
    <text evidence="2">The sequence shown here is derived from an EMBL/GenBank/DDBJ whole genome shotgun (WGS) entry which is preliminary data.</text>
</comment>
<dbReference type="SUPFAM" id="SSF52091">
    <property type="entry name" value="SpoIIaa-like"/>
    <property type="match status" value="1"/>
</dbReference>
<dbReference type="Proteomes" id="UP001500622">
    <property type="component" value="Unassembled WGS sequence"/>
</dbReference>
<dbReference type="RefSeq" id="WP_345217689.1">
    <property type="nucleotide sequence ID" value="NZ_BAABGN010000013.1"/>
</dbReference>
<dbReference type="Gene3D" id="3.30.750.24">
    <property type="entry name" value="STAS domain"/>
    <property type="match status" value="1"/>
</dbReference>
<dbReference type="EMBL" id="BAABGN010000013">
    <property type="protein sequence ID" value="GAA4430430.1"/>
    <property type="molecule type" value="Genomic_DNA"/>
</dbReference>
<dbReference type="InterPro" id="IPR058548">
    <property type="entry name" value="MlaB-like_STAS"/>
</dbReference>
<proteinExistence type="predicted"/>
<name>A0ABP8LKF0_9MICO</name>
<dbReference type="PROSITE" id="PS50801">
    <property type="entry name" value="STAS"/>
    <property type="match status" value="1"/>
</dbReference>
<reference evidence="3" key="1">
    <citation type="journal article" date="2019" name="Int. J. Syst. Evol. Microbiol.">
        <title>The Global Catalogue of Microorganisms (GCM) 10K type strain sequencing project: providing services to taxonomists for standard genome sequencing and annotation.</title>
        <authorList>
            <consortium name="The Broad Institute Genomics Platform"/>
            <consortium name="The Broad Institute Genome Sequencing Center for Infectious Disease"/>
            <person name="Wu L."/>
            <person name="Ma J."/>
        </authorList>
    </citation>
    <scope>NUCLEOTIDE SEQUENCE [LARGE SCALE GENOMIC DNA]</scope>
    <source>
        <strain evidence="3">JCM 17810</strain>
    </source>
</reference>
<organism evidence="2 3">
    <name type="scientific">Georgenia halophila</name>
    <dbReference type="NCBI Taxonomy" id="620889"/>
    <lineage>
        <taxon>Bacteria</taxon>
        <taxon>Bacillati</taxon>
        <taxon>Actinomycetota</taxon>
        <taxon>Actinomycetes</taxon>
        <taxon>Micrococcales</taxon>
        <taxon>Bogoriellaceae</taxon>
        <taxon>Georgenia</taxon>
    </lineage>
</organism>
<dbReference type="Pfam" id="PF13466">
    <property type="entry name" value="STAS_2"/>
    <property type="match status" value="1"/>
</dbReference>